<dbReference type="Proteomes" id="UP000288859">
    <property type="component" value="Unassembled WGS sequence"/>
</dbReference>
<dbReference type="Gene3D" id="3.40.50.1820">
    <property type="entry name" value="alpha/beta hydrolase"/>
    <property type="match status" value="1"/>
</dbReference>
<evidence type="ECO:0000259" key="1">
    <source>
        <dbReference type="Pfam" id="PF12697"/>
    </source>
</evidence>
<protein>
    <recommendedName>
        <fullName evidence="1">AB hydrolase-1 domain-containing protein</fullName>
    </recommendedName>
</protein>
<dbReference type="VEuPathDB" id="FungiDB:PV10_02909"/>
<dbReference type="OrthoDB" id="284184at2759"/>
<dbReference type="AlphaFoldDB" id="A0A438MXT4"/>
<sequence length="372" mass="40155">MTSAAATSRNLFEKLGFTHNITKTSSGSQVHTYTSDLGPDTPILTLIHGYPQSAYEWRYVSIPLPFSPLTSSPLHFPNTTLSSQVAPALKDKVSLFIPELPGYGISTPIKSDTPIPSNSKRSVGNALLEALAATFNTAQTPRKVIIGGHDRGARISHRLAVDFSHPPSANAAGSHPTNPDIFPHLNLTVIGSVLLDIIPTTVQWARFSDPVISSGYFHWPMLANPELSTQLISAFGGANWARGANTRIAGPNPESLRRISADGAVDIYAENFSTDEVLYYTALDYASGSAPESTEQDEDQKAARKVEVPLLVMFSKAKLGARTDVEAVWKDWVGPGVDYRGVGVGDGYGHYLPEEAHETVVEEVVAFLEKVT</sequence>
<evidence type="ECO:0000313" key="2">
    <source>
        <dbReference type="EMBL" id="RVX67735.1"/>
    </source>
</evidence>
<comment type="caution">
    <text evidence="2">The sequence shown here is derived from an EMBL/GenBank/DDBJ whole genome shotgun (WGS) entry which is preliminary data.</text>
</comment>
<dbReference type="SUPFAM" id="SSF53474">
    <property type="entry name" value="alpha/beta-Hydrolases"/>
    <property type="match status" value="1"/>
</dbReference>
<feature type="domain" description="AB hydrolase-1" evidence="1">
    <location>
        <begin position="46"/>
        <end position="362"/>
    </location>
</feature>
<organism evidence="2 3">
    <name type="scientific">Exophiala mesophila</name>
    <name type="common">Black yeast-like fungus</name>
    <dbReference type="NCBI Taxonomy" id="212818"/>
    <lineage>
        <taxon>Eukaryota</taxon>
        <taxon>Fungi</taxon>
        <taxon>Dikarya</taxon>
        <taxon>Ascomycota</taxon>
        <taxon>Pezizomycotina</taxon>
        <taxon>Eurotiomycetes</taxon>
        <taxon>Chaetothyriomycetidae</taxon>
        <taxon>Chaetothyriales</taxon>
        <taxon>Herpotrichiellaceae</taxon>
        <taxon>Exophiala</taxon>
    </lineage>
</organism>
<name>A0A438MXT4_EXOME</name>
<dbReference type="Pfam" id="PF12697">
    <property type="entry name" value="Abhydrolase_6"/>
    <property type="match status" value="1"/>
</dbReference>
<reference evidence="2 3" key="1">
    <citation type="submission" date="2017-03" db="EMBL/GenBank/DDBJ databases">
        <title>Genomes of endolithic fungi from Antarctica.</title>
        <authorList>
            <person name="Coleine C."/>
            <person name="Masonjones S."/>
            <person name="Stajich J.E."/>
        </authorList>
    </citation>
    <scope>NUCLEOTIDE SEQUENCE [LARGE SCALE GENOMIC DNA]</scope>
    <source>
        <strain evidence="2 3">CCFEE 6314</strain>
    </source>
</reference>
<dbReference type="InterPro" id="IPR029058">
    <property type="entry name" value="AB_hydrolase_fold"/>
</dbReference>
<dbReference type="EMBL" id="NAJM01000045">
    <property type="protein sequence ID" value="RVX67735.1"/>
    <property type="molecule type" value="Genomic_DNA"/>
</dbReference>
<dbReference type="InterPro" id="IPR000073">
    <property type="entry name" value="AB_hydrolase_1"/>
</dbReference>
<proteinExistence type="predicted"/>
<evidence type="ECO:0000313" key="3">
    <source>
        <dbReference type="Proteomes" id="UP000288859"/>
    </source>
</evidence>
<gene>
    <name evidence="2" type="ORF">B0A52_07858</name>
</gene>
<accession>A0A438MXT4</accession>